<protein>
    <submittedName>
        <fullName evidence="2">Uncharacterized protein</fullName>
    </submittedName>
</protein>
<evidence type="ECO:0000313" key="3">
    <source>
        <dbReference type="Proteomes" id="UP001176961"/>
    </source>
</evidence>
<name>A0AA36MB90_CYLNA</name>
<keyword evidence="3" id="KW-1185">Reference proteome</keyword>
<feature type="chain" id="PRO_5041325106" evidence="1">
    <location>
        <begin position="21"/>
        <end position="90"/>
    </location>
</feature>
<dbReference type="AlphaFoldDB" id="A0AA36MB90"/>
<dbReference type="Proteomes" id="UP001176961">
    <property type="component" value="Unassembled WGS sequence"/>
</dbReference>
<organism evidence="2 3">
    <name type="scientific">Cylicocyclus nassatus</name>
    <name type="common">Nematode worm</name>
    <dbReference type="NCBI Taxonomy" id="53992"/>
    <lineage>
        <taxon>Eukaryota</taxon>
        <taxon>Metazoa</taxon>
        <taxon>Ecdysozoa</taxon>
        <taxon>Nematoda</taxon>
        <taxon>Chromadorea</taxon>
        <taxon>Rhabditida</taxon>
        <taxon>Rhabditina</taxon>
        <taxon>Rhabditomorpha</taxon>
        <taxon>Strongyloidea</taxon>
        <taxon>Strongylidae</taxon>
        <taxon>Cylicocyclus</taxon>
    </lineage>
</organism>
<evidence type="ECO:0000313" key="2">
    <source>
        <dbReference type="EMBL" id="CAJ0606454.1"/>
    </source>
</evidence>
<sequence>MNLAFIFPFLFFAIVPATVGISDPTAYEACFATCNIELNKEKKLDMTKKSVTCFKRCKPTLTDQEAAKIRQDIKSLPPEQKALFKRLMTS</sequence>
<proteinExistence type="predicted"/>
<keyword evidence="1" id="KW-0732">Signal</keyword>
<comment type="caution">
    <text evidence="2">The sequence shown here is derived from an EMBL/GenBank/DDBJ whole genome shotgun (WGS) entry which is preliminary data.</text>
</comment>
<reference evidence="2" key="1">
    <citation type="submission" date="2023-07" db="EMBL/GenBank/DDBJ databases">
        <authorList>
            <consortium name="CYATHOMIX"/>
        </authorList>
    </citation>
    <scope>NUCLEOTIDE SEQUENCE</scope>
    <source>
        <strain evidence="2">N/A</strain>
    </source>
</reference>
<evidence type="ECO:0000256" key="1">
    <source>
        <dbReference type="SAM" id="SignalP"/>
    </source>
</evidence>
<dbReference type="EMBL" id="CATQJL010000316">
    <property type="protein sequence ID" value="CAJ0606454.1"/>
    <property type="molecule type" value="Genomic_DNA"/>
</dbReference>
<feature type="signal peptide" evidence="1">
    <location>
        <begin position="1"/>
        <end position="20"/>
    </location>
</feature>
<gene>
    <name evidence="2" type="ORF">CYNAS_LOCUS18437</name>
</gene>
<accession>A0AA36MB90</accession>